<feature type="compositionally biased region" description="Basic and acidic residues" evidence="1">
    <location>
        <begin position="487"/>
        <end position="507"/>
    </location>
</feature>
<dbReference type="OrthoDB" id="206548at2157"/>
<organism evidence="2 3">
    <name type="scientific">Halovivax ruber (strain DSM 18193 / JCM 13892 / XH-70)</name>
    <dbReference type="NCBI Taxonomy" id="797302"/>
    <lineage>
        <taxon>Archaea</taxon>
        <taxon>Methanobacteriati</taxon>
        <taxon>Methanobacteriota</taxon>
        <taxon>Stenosarchaea group</taxon>
        <taxon>Halobacteria</taxon>
        <taxon>Halobacteriales</taxon>
        <taxon>Natrialbaceae</taxon>
        <taxon>Halovivax</taxon>
    </lineage>
</organism>
<feature type="compositionally biased region" description="Polar residues" evidence="1">
    <location>
        <begin position="801"/>
        <end position="811"/>
    </location>
</feature>
<feature type="compositionally biased region" description="Basic and acidic residues" evidence="1">
    <location>
        <begin position="1299"/>
        <end position="1309"/>
    </location>
</feature>
<dbReference type="Proteomes" id="UP000010846">
    <property type="component" value="Chromosome"/>
</dbReference>
<feature type="compositionally biased region" description="Polar residues" evidence="1">
    <location>
        <begin position="937"/>
        <end position="947"/>
    </location>
</feature>
<feature type="region of interest" description="Disordered" evidence="1">
    <location>
        <begin position="29"/>
        <end position="53"/>
    </location>
</feature>
<feature type="region of interest" description="Disordered" evidence="1">
    <location>
        <begin position="542"/>
        <end position="1361"/>
    </location>
</feature>
<proteinExistence type="predicted"/>
<feature type="compositionally biased region" description="Polar residues" evidence="1">
    <location>
        <begin position="676"/>
        <end position="685"/>
    </location>
</feature>
<feature type="region of interest" description="Disordered" evidence="1">
    <location>
        <begin position="471"/>
        <end position="530"/>
    </location>
</feature>
<evidence type="ECO:0000313" key="2">
    <source>
        <dbReference type="EMBL" id="AGB14781.1"/>
    </source>
</evidence>
<feature type="compositionally biased region" description="Low complexity" evidence="1">
    <location>
        <begin position="567"/>
        <end position="583"/>
    </location>
</feature>
<feature type="compositionally biased region" description="Low complexity" evidence="1">
    <location>
        <begin position="1016"/>
        <end position="1029"/>
    </location>
</feature>
<dbReference type="EMBL" id="CP003050">
    <property type="protein sequence ID" value="AGB14781.1"/>
    <property type="molecule type" value="Genomic_DNA"/>
</dbReference>
<dbReference type="KEGG" id="hru:Halru_0129"/>
<feature type="region of interest" description="Disordered" evidence="1">
    <location>
        <begin position="97"/>
        <end position="459"/>
    </location>
</feature>
<feature type="compositionally biased region" description="Polar residues" evidence="1">
    <location>
        <begin position="363"/>
        <end position="373"/>
    </location>
</feature>
<sequence>MTYQDDRITASLPLRDVRCTVTSDGCSISRFDRDGGEASDAGSPTPPIGTAVTSGLGSVARRQRSIQTTDPDRLAGRFVRRIVRRWSTLALTVRRRRVDGRTSDGDVAAFDGSNPSGDPPTTVDDGLTWLDPSGPTVERPSTGGWIDGTTPDAGGSTDAARIRSSVPARRDRTAVAATDSEEPVADTTEWPVRTLSSERSTSIAAIDPSGEFETTSATDSPSTTSPSARRTFVRREGHTGVDTDDAAWVQERPESGVPSTGRPRDDERRELQSDIAERTAAGPRMYTPEPATRPARSASVPTAERPGEPMGPTTGRHGADGSAPAAGTSARRESRVGAQPMDGEPVRPESIAGAQPSPDSAVEPSTTRSSGTRQPVDRSLGDTHPPSVPTGTVASTGTEPPLPLSTAESDSTAGVTRLVQATAGRADWRPATRIATGRSEPSSAVSVGSGRLGDAGVVAPRPTVLAVSAPTGDQVGESTHGAIPVDSARRSPNELDRSTGRSDRVGDEAMGPIAHRPATAGPTVTTGVAGPYSESAARLCLSSREGDAPARSTTTGVEATRTPGQQGSPTAALAAGGTTPSPTDGVEPGGVDGRTPGTVGAAVQRRARLFSMPRSPSAGTASDADVRAAVQIDPRSSLDIVSGSPPDIESVTSTRVRRPVPGTGADRAGSERSAPESPTVTTVQPENARHARSAEPFDRTRPNDGASRPQVSSDADSSSATVARPQSRGSYTVSSPTGVGGASTGAGETSTGTSASIGSSVSAAVTASSDVVEPPRQALHAVRPSSAGSTPITRWRPDGENSPTAHLTQGVSVRAADAVVRPSEAVPARPADAVGPLRRQNDAEPVRRDRERPSRRTVRVHADGATDECGVSTATSTGSSRTDRTGVPLGGEGNPDSDGVGFLAASSARDTPTLRTEDAHRSSPDAAAVSTVDDTPLSGTEDGSTQAVVGVDSPSSRRRAAGQRQVATRAAAREHRGERTSRNVGADRSPVPSRADWVGVTGGTGLVGSVPARAASVGTGSTVGGPTSPEANASGAGSREPGEGLRTRSLTRRVIDRTQPLSAVSFGGPAVDSTEGDGDVAAGRTPTVADRTTSSSATAVTDSGPMTDSPVDRCGQTTTGSSPPVTPGSADVSAAQAADRSSTQPAPTRTAHAAGPAEDTKTDRYKITGKKRISNGELDNNMKSATRDATFVYRHTPSPAGQDAGQSDSTVPAGASRPAATAGLGSARTDAPQVADSSTTRSRDGSVGAGYSSARSAADSQRPNHRATPGTRSSSSSADVSRSRPETNRRTAASRSRSRPADDEPDRPHPTPASALDDLPPRTDTSSSNETHAVGGASEAGTGGIDGSPRGVDRQRGVDAPLDDAMRFDADVDRVVERLYRKLERKQRIERERRGL</sequence>
<feature type="compositionally biased region" description="Low complexity" evidence="1">
    <location>
        <begin position="214"/>
        <end position="230"/>
    </location>
</feature>
<evidence type="ECO:0000256" key="1">
    <source>
        <dbReference type="SAM" id="MobiDB-lite"/>
    </source>
</evidence>
<accession>L0I982</accession>
<feature type="compositionally biased region" description="Basic and acidic residues" evidence="1">
    <location>
        <begin position="971"/>
        <end position="981"/>
    </location>
</feature>
<gene>
    <name evidence="2" type="ordered locus">Halru_0129</name>
</gene>
<dbReference type="STRING" id="797302.Halru_0129"/>
<feature type="compositionally biased region" description="Low complexity" evidence="1">
    <location>
        <begin position="745"/>
        <end position="772"/>
    </location>
</feature>
<evidence type="ECO:0000313" key="3">
    <source>
        <dbReference type="Proteomes" id="UP000010846"/>
    </source>
</evidence>
<dbReference type="eggNOG" id="arCOG14275">
    <property type="taxonomic scope" value="Archaea"/>
</dbReference>
<feature type="compositionally biased region" description="Polar residues" evidence="1">
    <location>
        <begin position="551"/>
        <end position="566"/>
    </location>
</feature>
<keyword evidence="3" id="KW-1185">Reference proteome</keyword>
<reference evidence="2" key="1">
    <citation type="submission" date="2011-09" db="EMBL/GenBank/DDBJ databases">
        <title>Complete sequence of Halovivax ruber XH-70.</title>
        <authorList>
            <consortium name="US DOE Joint Genome Institute"/>
            <person name="Lucas S."/>
            <person name="Han J."/>
            <person name="Lapidus A."/>
            <person name="Cheng J.-F."/>
            <person name="Goodwin L."/>
            <person name="Pitluck S."/>
            <person name="Peters L."/>
            <person name="Mikhailova N."/>
            <person name="Davenport K."/>
            <person name="Detter J.C."/>
            <person name="Han C."/>
            <person name="Tapia R."/>
            <person name="Land M."/>
            <person name="Hauser L."/>
            <person name="Kyrpides N."/>
            <person name="Ivanova N."/>
            <person name="Pagani I."/>
            <person name="Sproer C."/>
            <person name="Anderson I."/>
            <person name="Woyke T."/>
        </authorList>
    </citation>
    <scope>NUCLEOTIDE SEQUENCE</scope>
    <source>
        <strain evidence="2">XH-70</strain>
    </source>
</reference>
<feature type="compositionally biased region" description="Low complexity" evidence="1">
    <location>
        <begin position="1115"/>
        <end position="1129"/>
    </location>
</feature>
<protein>
    <submittedName>
        <fullName evidence="2">Uncharacterized protein</fullName>
    </submittedName>
</protein>
<feature type="compositionally biased region" description="Polar residues" evidence="1">
    <location>
        <begin position="389"/>
        <end position="398"/>
    </location>
</feature>
<dbReference type="HOGENOM" id="CLU_254585_0_0_2"/>
<feature type="compositionally biased region" description="Basic and acidic residues" evidence="1">
    <location>
        <begin position="262"/>
        <end position="277"/>
    </location>
</feature>
<feature type="compositionally biased region" description="Basic and acidic residues" evidence="1">
    <location>
        <begin position="839"/>
        <end position="864"/>
    </location>
</feature>
<feature type="compositionally biased region" description="Low complexity" evidence="1">
    <location>
        <begin position="1087"/>
        <end position="1103"/>
    </location>
</feature>
<feature type="compositionally biased region" description="Low complexity" evidence="1">
    <location>
        <begin position="517"/>
        <end position="530"/>
    </location>
</feature>
<feature type="compositionally biased region" description="Polar residues" evidence="1">
    <location>
        <begin position="194"/>
        <end position="203"/>
    </location>
</feature>
<name>L0I982_HALRX</name>
<feature type="compositionally biased region" description="Basic and acidic residues" evidence="1">
    <location>
        <begin position="687"/>
        <end position="702"/>
    </location>
</feature>